<evidence type="ECO:0000313" key="1">
    <source>
        <dbReference type="EMBL" id="UPT88746.1"/>
    </source>
</evidence>
<dbReference type="RefSeq" id="WP_224580941.1">
    <property type="nucleotide sequence ID" value="NZ_CP096255.1"/>
</dbReference>
<organism evidence="1 2">
    <name type="scientific">Bradyrhizobium barranii subsp. apii</name>
    <dbReference type="NCBI Taxonomy" id="2819348"/>
    <lineage>
        <taxon>Bacteria</taxon>
        <taxon>Pseudomonadati</taxon>
        <taxon>Pseudomonadota</taxon>
        <taxon>Alphaproteobacteria</taxon>
        <taxon>Hyphomicrobiales</taxon>
        <taxon>Nitrobacteraceae</taxon>
        <taxon>Bradyrhizobium</taxon>
        <taxon>Bradyrhizobium barranii</taxon>
    </lineage>
</organism>
<dbReference type="InterPro" id="IPR014710">
    <property type="entry name" value="RmlC-like_jellyroll"/>
</dbReference>
<sequence length="245" mass="27570">MSSSSSSSIDIDLPHSKALRFRLAAPSHEISRHPTSVLRRQPHGCGPFGMIAAPMRFTRNSEIYGEDEAAEYLYQVVSGAVRTYKILEDGRRQIGAFYLPGDIFGFEARESHISSAEAICETHLLMVKRSAVIVRASHERELTRQLWDGMALLCLFQATFNAPDRQRRRSGDGLSARYVSPRYQERCDRTSHVTAGCCRLPWLTIETVSYAFTQLEQNGVIALPTSRRVELRDGRSSSRYAQNLG</sequence>
<dbReference type="SMART" id="SM00100">
    <property type="entry name" value="cNMP"/>
    <property type="match status" value="1"/>
</dbReference>
<proteinExistence type="predicted"/>
<accession>A0A8T5VUU3</accession>
<reference evidence="1" key="1">
    <citation type="journal article" date="2017" name="Syst. Appl. Microbiol.">
        <title>Soybeans inoculated with root zone soils of Canadian native legumes harbour diverse and novel Bradyrhizobium spp. that possess agricultural potential.</title>
        <authorList>
            <person name="Bromfield E.S.P."/>
            <person name="Cloutier S."/>
            <person name="Tambong J.T."/>
            <person name="Tran Thi T.V."/>
        </authorList>
    </citation>
    <scope>NUCLEOTIDE SEQUENCE</scope>
    <source>
        <strain evidence="1">1S5</strain>
    </source>
</reference>
<dbReference type="CDD" id="cd00038">
    <property type="entry name" value="CAP_ED"/>
    <property type="match status" value="1"/>
</dbReference>
<dbReference type="Proteomes" id="UP000551709">
    <property type="component" value="Chromosome"/>
</dbReference>
<dbReference type="Gene3D" id="2.60.120.10">
    <property type="entry name" value="Jelly Rolls"/>
    <property type="match status" value="1"/>
</dbReference>
<dbReference type="InterPro" id="IPR050397">
    <property type="entry name" value="Env_Response_Regulators"/>
</dbReference>
<evidence type="ECO:0000313" key="2">
    <source>
        <dbReference type="Proteomes" id="UP000551709"/>
    </source>
</evidence>
<gene>
    <name evidence="1" type="ORF">HAP41_0000006730</name>
</gene>
<dbReference type="GO" id="GO:0003700">
    <property type="term" value="F:DNA-binding transcription factor activity"/>
    <property type="evidence" value="ECO:0007669"/>
    <property type="project" value="TreeGrafter"/>
</dbReference>
<dbReference type="PANTHER" id="PTHR24567:SF75">
    <property type="entry name" value="FUMARATE AND NITRATE REDUCTION REGULATORY PROTEIN"/>
    <property type="match status" value="1"/>
</dbReference>
<dbReference type="InterPro" id="IPR000595">
    <property type="entry name" value="cNMP-bd_dom"/>
</dbReference>
<reference evidence="1" key="2">
    <citation type="submission" date="2022-04" db="EMBL/GenBank/DDBJ databases">
        <authorList>
            <person name="Bromfield E.S.P."/>
            <person name="Cloutier S."/>
        </authorList>
    </citation>
    <scope>NUCLEOTIDE SEQUENCE</scope>
    <source>
        <strain evidence="1">1S5</strain>
    </source>
</reference>
<name>A0A8T5VUU3_9BRAD</name>
<dbReference type="EMBL" id="CP096255">
    <property type="protein sequence ID" value="UPT88746.1"/>
    <property type="molecule type" value="Genomic_DNA"/>
</dbReference>
<dbReference type="PANTHER" id="PTHR24567">
    <property type="entry name" value="CRP FAMILY TRANSCRIPTIONAL REGULATORY PROTEIN"/>
    <property type="match status" value="1"/>
</dbReference>
<dbReference type="InterPro" id="IPR018490">
    <property type="entry name" value="cNMP-bd_dom_sf"/>
</dbReference>
<dbReference type="AlphaFoldDB" id="A0A8T5VUU3"/>
<dbReference type="Pfam" id="PF00027">
    <property type="entry name" value="cNMP_binding"/>
    <property type="match status" value="1"/>
</dbReference>
<protein>
    <submittedName>
        <fullName evidence="1">Cyclic nucleotide-binding domain-containing protein</fullName>
    </submittedName>
</protein>
<dbReference type="GO" id="GO:0005829">
    <property type="term" value="C:cytosol"/>
    <property type="evidence" value="ECO:0007669"/>
    <property type="project" value="TreeGrafter"/>
</dbReference>
<dbReference type="SUPFAM" id="SSF51206">
    <property type="entry name" value="cAMP-binding domain-like"/>
    <property type="match status" value="1"/>
</dbReference>